<sequence length="214" mass="22090">MPGTGRVDPSVAGSGAARPITPLAKSAPTRTLQRMRTPRTASAGRFTAALCTIALLLGGCAGGPTPQAWAAAVCAALAPWRAEIGTLTRSTQQQMTAQTSPAQAKENLVRLLRGAEQASETARQKVAAAGVPDAEKGEAVSEGFVASLTAVRDAYGRAGTAIEALGTGQPGEFYDGVKAAVDTLNKEYDASSLDTSELDSVELKRAFDEVPECR</sequence>
<comment type="caution">
    <text evidence="2">The sequence shown here is derived from an EMBL/GenBank/DDBJ whole genome shotgun (WGS) entry which is preliminary data.</text>
</comment>
<evidence type="ECO:0000256" key="1">
    <source>
        <dbReference type="SAM" id="MobiDB-lite"/>
    </source>
</evidence>
<dbReference type="Proteomes" id="UP000646749">
    <property type="component" value="Unassembled WGS sequence"/>
</dbReference>
<name>A0ABQ4E861_9ACTN</name>
<evidence type="ECO:0000313" key="2">
    <source>
        <dbReference type="EMBL" id="GIG90898.1"/>
    </source>
</evidence>
<evidence type="ECO:0008006" key="4">
    <source>
        <dbReference type="Google" id="ProtNLM"/>
    </source>
</evidence>
<feature type="region of interest" description="Disordered" evidence="1">
    <location>
        <begin position="1"/>
        <end position="23"/>
    </location>
</feature>
<evidence type="ECO:0000313" key="3">
    <source>
        <dbReference type="Proteomes" id="UP000646749"/>
    </source>
</evidence>
<organism evidence="2 3">
    <name type="scientific">Plantactinospora endophytica</name>
    <dbReference type="NCBI Taxonomy" id="673535"/>
    <lineage>
        <taxon>Bacteria</taxon>
        <taxon>Bacillati</taxon>
        <taxon>Actinomycetota</taxon>
        <taxon>Actinomycetes</taxon>
        <taxon>Micromonosporales</taxon>
        <taxon>Micromonosporaceae</taxon>
        <taxon>Plantactinospora</taxon>
    </lineage>
</organism>
<dbReference type="EMBL" id="BONW01000030">
    <property type="protein sequence ID" value="GIG90898.1"/>
    <property type="molecule type" value="Genomic_DNA"/>
</dbReference>
<keyword evidence="3" id="KW-1185">Reference proteome</keyword>
<gene>
    <name evidence="2" type="ORF">Pen02_58340</name>
</gene>
<accession>A0ABQ4E861</accession>
<proteinExistence type="predicted"/>
<protein>
    <recommendedName>
        <fullName evidence="4">Lipoprotein</fullName>
    </recommendedName>
</protein>
<reference evidence="2 3" key="1">
    <citation type="submission" date="2021-01" db="EMBL/GenBank/DDBJ databases">
        <title>Whole genome shotgun sequence of Plantactinospora endophytica NBRC 110450.</title>
        <authorList>
            <person name="Komaki H."/>
            <person name="Tamura T."/>
        </authorList>
    </citation>
    <scope>NUCLEOTIDE SEQUENCE [LARGE SCALE GENOMIC DNA]</scope>
    <source>
        <strain evidence="2 3">NBRC 110450</strain>
    </source>
</reference>